<dbReference type="STRING" id="243090.RB3802"/>
<accession>Q7UTM1</accession>
<reference evidence="2 3" key="1">
    <citation type="journal article" date="2003" name="Proc. Natl. Acad. Sci. U.S.A.">
        <title>Complete genome sequence of the marine planctomycete Pirellula sp. strain 1.</title>
        <authorList>
            <person name="Gloeckner F.O."/>
            <person name="Kube M."/>
            <person name="Bauer M."/>
            <person name="Teeling H."/>
            <person name="Lombardot T."/>
            <person name="Ludwig W."/>
            <person name="Gade D."/>
            <person name="Beck A."/>
            <person name="Borzym K."/>
            <person name="Heitmann K."/>
            <person name="Rabus R."/>
            <person name="Schlesner H."/>
            <person name="Amann R."/>
            <person name="Reinhardt R."/>
        </authorList>
    </citation>
    <scope>NUCLEOTIDE SEQUENCE [LARGE SCALE GENOMIC DNA]</scope>
    <source>
        <strain evidence="3">DSM 10527 / NCIMB 13988 / SH1</strain>
    </source>
</reference>
<evidence type="ECO:0000256" key="1">
    <source>
        <dbReference type="SAM" id="MobiDB-lite"/>
    </source>
</evidence>
<feature type="region of interest" description="Disordered" evidence="1">
    <location>
        <begin position="1"/>
        <end position="20"/>
    </location>
</feature>
<dbReference type="EMBL" id="BX294139">
    <property type="protein sequence ID" value="CAD73415.1"/>
    <property type="molecule type" value="Genomic_DNA"/>
</dbReference>
<dbReference type="AlphaFoldDB" id="Q7UTM1"/>
<proteinExistence type="predicted"/>
<dbReference type="HOGENOM" id="CLU_2864849_0_0_0"/>
<sequence length="64" mass="6959">MIPNENMAFRGGMGRREGSIGQIDAPTIDYPVPPCVILRADQHRGGMIKSSLRLSRDRCGGACE</sequence>
<name>Q7UTM1_RHOBA</name>
<dbReference type="InParanoid" id="Q7UTM1"/>
<evidence type="ECO:0000313" key="2">
    <source>
        <dbReference type="EMBL" id="CAD73415.1"/>
    </source>
</evidence>
<dbReference type="KEGG" id="rba:RB3802"/>
<evidence type="ECO:0000313" key="3">
    <source>
        <dbReference type="Proteomes" id="UP000001025"/>
    </source>
</evidence>
<keyword evidence="3" id="KW-1185">Reference proteome</keyword>
<dbReference type="Proteomes" id="UP000001025">
    <property type="component" value="Chromosome"/>
</dbReference>
<dbReference type="EnsemblBacteria" id="CAD73415">
    <property type="protein sequence ID" value="CAD73415"/>
    <property type="gene ID" value="RB3802"/>
</dbReference>
<gene>
    <name evidence="2" type="ordered locus">RB3802</name>
</gene>
<organism evidence="2 3">
    <name type="scientific">Rhodopirellula baltica (strain DSM 10527 / NCIMB 13988 / SH1)</name>
    <dbReference type="NCBI Taxonomy" id="243090"/>
    <lineage>
        <taxon>Bacteria</taxon>
        <taxon>Pseudomonadati</taxon>
        <taxon>Planctomycetota</taxon>
        <taxon>Planctomycetia</taxon>
        <taxon>Pirellulales</taxon>
        <taxon>Pirellulaceae</taxon>
        <taxon>Rhodopirellula</taxon>
    </lineage>
</organism>
<protein>
    <submittedName>
        <fullName evidence="2">Uncharacterized protein</fullName>
    </submittedName>
</protein>